<proteinExistence type="inferred from homology"/>
<evidence type="ECO:0000256" key="6">
    <source>
        <dbReference type="RuleBase" id="RU003983"/>
    </source>
</evidence>
<organism evidence="8 9">
    <name type="scientific">Blastomonas aquatica</name>
    <dbReference type="NCBI Taxonomy" id="1510276"/>
    <lineage>
        <taxon>Bacteria</taxon>
        <taxon>Pseudomonadati</taxon>
        <taxon>Pseudomonadota</taxon>
        <taxon>Alphaproteobacteria</taxon>
        <taxon>Sphingomonadales</taxon>
        <taxon>Sphingomonadaceae</taxon>
        <taxon>Blastomonas</taxon>
    </lineage>
</organism>
<name>A0ABQ1ITF4_9SPHN</name>
<evidence type="ECO:0000313" key="8">
    <source>
        <dbReference type="EMBL" id="GGB50684.1"/>
    </source>
</evidence>
<dbReference type="Gene3D" id="3.30.2010.10">
    <property type="entry name" value="Metalloproteases ('zincins'), catalytic domain"/>
    <property type="match status" value="1"/>
</dbReference>
<accession>A0ABQ1ITF4</accession>
<dbReference type="PANTHER" id="PTHR22726:SF1">
    <property type="entry name" value="METALLOENDOPEPTIDASE OMA1, MITOCHONDRIAL"/>
    <property type="match status" value="1"/>
</dbReference>
<comment type="caution">
    <text evidence="8">The sequence shown here is derived from an EMBL/GenBank/DDBJ whole genome shotgun (WGS) entry which is preliminary data.</text>
</comment>
<dbReference type="CDD" id="cd07324">
    <property type="entry name" value="M48C_Oma1-like"/>
    <property type="match status" value="1"/>
</dbReference>
<keyword evidence="5 6" id="KW-0482">Metalloprotease</keyword>
<keyword evidence="3 6" id="KW-0378">Hydrolase</keyword>
<protein>
    <recommendedName>
        <fullName evidence="7">Peptidase M48 domain-containing protein</fullName>
    </recommendedName>
</protein>
<dbReference type="InterPro" id="IPR001915">
    <property type="entry name" value="Peptidase_M48"/>
</dbReference>
<evidence type="ECO:0000313" key="9">
    <source>
        <dbReference type="Proteomes" id="UP000614261"/>
    </source>
</evidence>
<gene>
    <name evidence="8" type="ORF">GCM10010833_01710</name>
</gene>
<dbReference type="Gene3D" id="1.25.40.10">
    <property type="entry name" value="Tetratricopeptide repeat domain"/>
    <property type="match status" value="1"/>
</dbReference>
<evidence type="ECO:0000256" key="3">
    <source>
        <dbReference type="ARBA" id="ARBA00022801"/>
    </source>
</evidence>
<reference evidence="9" key="1">
    <citation type="journal article" date="2019" name="Int. J. Syst. Evol. Microbiol.">
        <title>The Global Catalogue of Microorganisms (GCM) 10K type strain sequencing project: providing services to taxonomists for standard genome sequencing and annotation.</title>
        <authorList>
            <consortium name="The Broad Institute Genomics Platform"/>
            <consortium name="The Broad Institute Genome Sequencing Center for Infectious Disease"/>
            <person name="Wu L."/>
            <person name="Ma J."/>
        </authorList>
    </citation>
    <scope>NUCLEOTIDE SEQUENCE [LARGE SCALE GENOMIC DNA]</scope>
    <source>
        <strain evidence="9">CGMCC 1.12851</strain>
    </source>
</reference>
<keyword evidence="1 6" id="KW-0645">Protease</keyword>
<dbReference type="InterPro" id="IPR051156">
    <property type="entry name" value="Mito/Outer_Membr_Metalloprot"/>
</dbReference>
<feature type="domain" description="Peptidase M48" evidence="7">
    <location>
        <begin position="87"/>
        <end position="274"/>
    </location>
</feature>
<comment type="similarity">
    <text evidence="6">Belongs to the peptidase M48 family.</text>
</comment>
<dbReference type="EMBL" id="BMGD01000001">
    <property type="protein sequence ID" value="GGB50684.1"/>
    <property type="molecule type" value="Genomic_DNA"/>
</dbReference>
<dbReference type="InterPro" id="IPR011990">
    <property type="entry name" value="TPR-like_helical_dom_sf"/>
</dbReference>
<keyword evidence="4 6" id="KW-0862">Zinc</keyword>
<sequence length="416" mass="45925">MSFRARGLALGALAFLLGSDLLGVGLSGVDLSRMAHAYAQPSPLPPYAGAYQPQGVDEIGLWQMMDEDERAIAQSPLVVRDEALNAYVRQVLCDTVGQHRCNSVRIYILQVPVFNATMAPNRTMRVFTGLLLRVRNEAELGAVLAHEFGHFESRHSLNKFKAARSGTDLLAWTAVLGSLAPRYQVARTYQNLQISVLGNLFRFGRDQEREADRLGVAYLNASQLRPQAAAQVWQNLMQEIDASALHRGLKKPRFDTIAFTASHPPEAERAGYLAELADPDGLRRDDGAQRYRATLAPWLGTFLDDQIKLNDFGASEYLIQSLAQEGWTAQLWHYRGELYRMRGNPRDLVNAAQFYGEAVALDAQMADAHRGLGLSLLKTGQPGAGQEALRQYLALKPDAPDARLIGMMIPNQGPGQ</sequence>
<evidence type="ECO:0000259" key="7">
    <source>
        <dbReference type="Pfam" id="PF01435"/>
    </source>
</evidence>
<dbReference type="PANTHER" id="PTHR22726">
    <property type="entry name" value="METALLOENDOPEPTIDASE OMA1"/>
    <property type="match status" value="1"/>
</dbReference>
<evidence type="ECO:0000256" key="5">
    <source>
        <dbReference type="ARBA" id="ARBA00023049"/>
    </source>
</evidence>
<keyword evidence="9" id="KW-1185">Reference proteome</keyword>
<dbReference type="SUPFAM" id="SSF48452">
    <property type="entry name" value="TPR-like"/>
    <property type="match status" value="1"/>
</dbReference>
<dbReference type="Pfam" id="PF01435">
    <property type="entry name" value="Peptidase_M48"/>
    <property type="match status" value="1"/>
</dbReference>
<comment type="cofactor">
    <cofactor evidence="6">
        <name>Zn(2+)</name>
        <dbReference type="ChEBI" id="CHEBI:29105"/>
    </cofactor>
    <text evidence="6">Binds 1 zinc ion per subunit.</text>
</comment>
<evidence type="ECO:0000256" key="4">
    <source>
        <dbReference type="ARBA" id="ARBA00022833"/>
    </source>
</evidence>
<dbReference type="RefSeq" id="WP_229736734.1">
    <property type="nucleotide sequence ID" value="NZ_BMGD01000001.1"/>
</dbReference>
<dbReference type="Proteomes" id="UP000614261">
    <property type="component" value="Unassembled WGS sequence"/>
</dbReference>
<keyword evidence="2" id="KW-0479">Metal-binding</keyword>
<evidence type="ECO:0000256" key="1">
    <source>
        <dbReference type="ARBA" id="ARBA00022670"/>
    </source>
</evidence>
<evidence type="ECO:0000256" key="2">
    <source>
        <dbReference type="ARBA" id="ARBA00022723"/>
    </source>
</evidence>